<keyword evidence="7" id="KW-1185">Reference proteome</keyword>
<dbReference type="InterPro" id="IPR006143">
    <property type="entry name" value="RND_pump_MFP"/>
</dbReference>
<feature type="domain" description="CzcB-like barrel-sandwich hybrid" evidence="5">
    <location>
        <begin position="83"/>
        <end position="220"/>
    </location>
</feature>
<dbReference type="RefSeq" id="WP_076666899.1">
    <property type="nucleotide sequence ID" value="NZ_FTPP01000001.1"/>
</dbReference>
<evidence type="ECO:0000259" key="5">
    <source>
        <dbReference type="Pfam" id="PF25973"/>
    </source>
</evidence>
<proteinExistence type="inferred from homology"/>
<dbReference type="PANTHER" id="PTHR30097:SF4">
    <property type="entry name" value="SLR6042 PROTEIN"/>
    <property type="match status" value="1"/>
</dbReference>
<dbReference type="Pfam" id="PF25954">
    <property type="entry name" value="Beta-barrel_RND_2"/>
    <property type="match status" value="1"/>
</dbReference>
<name>A0A1R3X375_9BACT</name>
<accession>A0A1R3X375</accession>
<evidence type="ECO:0000256" key="3">
    <source>
        <dbReference type="SAM" id="Coils"/>
    </source>
</evidence>
<organism evidence="6 7">
    <name type="scientific">Pontibacter indicus</name>
    <dbReference type="NCBI Taxonomy" id="1317125"/>
    <lineage>
        <taxon>Bacteria</taxon>
        <taxon>Pseudomonadati</taxon>
        <taxon>Bacteroidota</taxon>
        <taxon>Cytophagia</taxon>
        <taxon>Cytophagales</taxon>
        <taxon>Hymenobacteraceae</taxon>
        <taxon>Pontibacter</taxon>
    </lineage>
</organism>
<dbReference type="STRING" id="1317125.SAMN05444128_1388"/>
<dbReference type="NCBIfam" id="TIGR01730">
    <property type="entry name" value="RND_mfp"/>
    <property type="match status" value="1"/>
</dbReference>
<dbReference type="InterPro" id="IPR058792">
    <property type="entry name" value="Beta-barrel_RND_2"/>
</dbReference>
<protein>
    <submittedName>
        <fullName evidence="6">Membrane fusion protein, cobalt-zinc-cadmium efflux system</fullName>
    </submittedName>
</protein>
<dbReference type="Gene3D" id="2.40.30.170">
    <property type="match status" value="1"/>
</dbReference>
<dbReference type="GO" id="GO:0015679">
    <property type="term" value="P:plasma membrane copper ion transport"/>
    <property type="evidence" value="ECO:0007669"/>
    <property type="project" value="TreeGrafter"/>
</dbReference>
<dbReference type="GO" id="GO:0060003">
    <property type="term" value="P:copper ion export"/>
    <property type="evidence" value="ECO:0007669"/>
    <property type="project" value="TreeGrafter"/>
</dbReference>
<evidence type="ECO:0000256" key="1">
    <source>
        <dbReference type="ARBA" id="ARBA00009477"/>
    </source>
</evidence>
<sequence>MIPVSYLNYFNRIAATAGLAVLLTACQQPDELVAERDAVADGYCLPAQLAKNMKLADVRSATELNHIQLTGRVMSNPEKYYRFVPLLDGVVSKVNFSLGDYAKAGTVLLEVRSPELSSLNVELRTAQAQLKLAQRQLSATQEMFDDGVASERELIGAQQDVEMARLEITKVQENLGIYGGSLERGVLIIKAPFSGYVVSKNIVSGQQIEAGDDPLFSISDLEEVWVMANVYAGNLRSVKQGMEVEVRASSYPDQVFKGKIDRLANTFDTEERVLKARIKLQNPDLLLKPEMFVNVSVTQATDDQDMKEKRLLSLPSKAMIFSNSKHQVVVYRDSCNFEIMHLVPVYQTSDAVVVQESLTEGLMEGDKVVTENHLLIYNQLKN</sequence>
<dbReference type="AlphaFoldDB" id="A0A1R3X375"/>
<dbReference type="SUPFAM" id="SSF111369">
    <property type="entry name" value="HlyD-like secretion proteins"/>
    <property type="match status" value="1"/>
</dbReference>
<dbReference type="EMBL" id="FTPP01000001">
    <property type="protein sequence ID" value="SIT84346.1"/>
    <property type="molecule type" value="Genomic_DNA"/>
</dbReference>
<dbReference type="Proteomes" id="UP000187181">
    <property type="component" value="Unassembled WGS sequence"/>
</dbReference>
<dbReference type="InterPro" id="IPR051909">
    <property type="entry name" value="MFP_Cation_Efflux"/>
</dbReference>
<dbReference type="GO" id="GO:0030313">
    <property type="term" value="C:cell envelope"/>
    <property type="evidence" value="ECO:0007669"/>
    <property type="project" value="TreeGrafter"/>
</dbReference>
<dbReference type="OrthoDB" id="9806939at2"/>
<dbReference type="PANTHER" id="PTHR30097">
    <property type="entry name" value="CATION EFFLUX SYSTEM PROTEIN CUSB"/>
    <property type="match status" value="1"/>
</dbReference>
<evidence type="ECO:0000256" key="2">
    <source>
        <dbReference type="ARBA" id="ARBA00022448"/>
    </source>
</evidence>
<keyword evidence="3" id="KW-0175">Coiled coil</keyword>
<keyword evidence="2" id="KW-0813">Transport</keyword>
<reference evidence="7" key="1">
    <citation type="submission" date="2017-01" db="EMBL/GenBank/DDBJ databases">
        <authorList>
            <person name="Varghese N."/>
            <person name="Submissions S."/>
        </authorList>
    </citation>
    <scope>NUCLEOTIDE SEQUENCE [LARGE SCALE GENOMIC DNA]</scope>
    <source>
        <strain evidence="7">LP100</strain>
    </source>
</reference>
<feature type="coiled-coil region" evidence="3">
    <location>
        <begin position="116"/>
        <end position="174"/>
    </location>
</feature>
<evidence type="ECO:0000313" key="7">
    <source>
        <dbReference type="Proteomes" id="UP000187181"/>
    </source>
</evidence>
<comment type="similarity">
    <text evidence="1">Belongs to the membrane fusion protein (MFP) (TC 8.A.1) family.</text>
</comment>
<gene>
    <name evidence="6" type="ORF">SAMN05444128_1388</name>
</gene>
<dbReference type="Gene3D" id="1.10.287.470">
    <property type="entry name" value="Helix hairpin bin"/>
    <property type="match status" value="1"/>
</dbReference>
<evidence type="ECO:0000259" key="4">
    <source>
        <dbReference type="Pfam" id="PF25954"/>
    </source>
</evidence>
<feature type="domain" description="CusB-like beta-barrel" evidence="4">
    <location>
        <begin position="223"/>
        <end position="300"/>
    </location>
</feature>
<dbReference type="GO" id="GO:0016020">
    <property type="term" value="C:membrane"/>
    <property type="evidence" value="ECO:0007669"/>
    <property type="project" value="InterPro"/>
</dbReference>
<dbReference type="InterPro" id="IPR058647">
    <property type="entry name" value="BSH_CzcB-like"/>
</dbReference>
<evidence type="ECO:0000313" key="6">
    <source>
        <dbReference type="EMBL" id="SIT84346.1"/>
    </source>
</evidence>
<dbReference type="FunFam" id="2.40.30.170:FF:000010">
    <property type="entry name" value="Efflux RND transporter periplasmic adaptor subunit"/>
    <property type="match status" value="1"/>
</dbReference>
<dbReference type="GO" id="GO:0022857">
    <property type="term" value="F:transmembrane transporter activity"/>
    <property type="evidence" value="ECO:0007669"/>
    <property type="project" value="InterPro"/>
</dbReference>
<dbReference type="Pfam" id="PF25973">
    <property type="entry name" value="BSH_CzcB"/>
    <property type="match status" value="1"/>
</dbReference>